<evidence type="ECO:0000313" key="3">
    <source>
        <dbReference type="Proteomes" id="UP000008229"/>
    </source>
</evidence>
<dbReference type="InterPro" id="IPR000866">
    <property type="entry name" value="AhpC/TSA"/>
</dbReference>
<dbReference type="PANTHER" id="PTHR42852">
    <property type="entry name" value="THIOL:DISULFIDE INTERCHANGE PROTEIN DSBE"/>
    <property type="match status" value="1"/>
</dbReference>
<dbReference type="InterPro" id="IPR036249">
    <property type="entry name" value="Thioredoxin-like_sf"/>
</dbReference>
<sequence precursor="true">MRRLAVPGLVAVLAVALVGLLIFGVLQTTDESSIDQAVADGKRPQAHDVRLTRLDGSGTGSLADYRGKVVVVNFFASWCPPCVEEAPVLERAQRMLAATGGTVLGVAVDDARGDTQKFVDDNGLSFPVLRDVERAFSNGYGVKGLPETFVIDQDGRITALQRNQITHRWVEQNLAPLLARAQ</sequence>
<dbReference type="KEGG" id="cwo:Cwoe_4515"/>
<dbReference type="eggNOG" id="COG0526">
    <property type="taxonomic scope" value="Bacteria"/>
</dbReference>
<dbReference type="Gene3D" id="3.40.30.10">
    <property type="entry name" value="Glutaredoxin"/>
    <property type="match status" value="1"/>
</dbReference>
<dbReference type="InterPro" id="IPR013766">
    <property type="entry name" value="Thioredoxin_domain"/>
</dbReference>
<dbReference type="SUPFAM" id="SSF52833">
    <property type="entry name" value="Thioredoxin-like"/>
    <property type="match status" value="1"/>
</dbReference>
<dbReference type="OrthoDB" id="9790194at2"/>
<accession>D3F834</accession>
<proteinExistence type="predicted"/>
<reference evidence="3" key="2">
    <citation type="submission" date="2010-01" db="EMBL/GenBank/DDBJ databases">
        <title>The complete genome of Conexibacter woesei DSM 14684.</title>
        <authorList>
            <consortium name="US DOE Joint Genome Institute (JGI-PGF)"/>
            <person name="Lucas S."/>
            <person name="Copeland A."/>
            <person name="Lapidus A."/>
            <person name="Glavina del Rio T."/>
            <person name="Dalin E."/>
            <person name="Tice H."/>
            <person name="Bruce D."/>
            <person name="Goodwin L."/>
            <person name="Pitluck S."/>
            <person name="Kyrpides N."/>
            <person name="Mavromatis K."/>
            <person name="Ivanova N."/>
            <person name="Mikhailova N."/>
            <person name="Chertkov O."/>
            <person name="Brettin T."/>
            <person name="Detter J.C."/>
            <person name="Han C."/>
            <person name="Larimer F."/>
            <person name="Land M."/>
            <person name="Hauser L."/>
            <person name="Markowitz V."/>
            <person name="Cheng J.-F."/>
            <person name="Hugenholtz P."/>
            <person name="Woyke T."/>
            <person name="Wu D."/>
            <person name="Pukall R."/>
            <person name="Steenblock K."/>
            <person name="Schneider S."/>
            <person name="Klenk H.-P."/>
            <person name="Eisen J.A."/>
        </authorList>
    </citation>
    <scope>NUCLEOTIDE SEQUENCE [LARGE SCALE GENOMIC DNA]</scope>
    <source>
        <strain evidence="3">DSM 14684 / CIP 108061 / JCM 11494 / NBRC 100937 / ID131577</strain>
    </source>
</reference>
<dbReference type="CDD" id="cd02966">
    <property type="entry name" value="TlpA_like_family"/>
    <property type="match status" value="1"/>
</dbReference>
<evidence type="ECO:0000313" key="2">
    <source>
        <dbReference type="EMBL" id="ADB52928.1"/>
    </source>
</evidence>
<feature type="domain" description="Thioredoxin" evidence="1">
    <location>
        <begin position="23"/>
        <end position="182"/>
    </location>
</feature>
<evidence type="ECO:0000259" key="1">
    <source>
        <dbReference type="PROSITE" id="PS51352"/>
    </source>
</evidence>
<dbReference type="EMBL" id="CP001854">
    <property type="protein sequence ID" value="ADB52928.1"/>
    <property type="molecule type" value="Genomic_DNA"/>
</dbReference>
<dbReference type="GO" id="GO:0016209">
    <property type="term" value="F:antioxidant activity"/>
    <property type="evidence" value="ECO:0007669"/>
    <property type="project" value="InterPro"/>
</dbReference>
<protein>
    <submittedName>
        <fullName evidence="2">Redoxin domain protein</fullName>
    </submittedName>
</protein>
<dbReference type="InterPro" id="IPR017937">
    <property type="entry name" value="Thioredoxin_CS"/>
</dbReference>
<reference evidence="2 3" key="1">
    <citation type="journal article" date="2010" name="Stand. Genomic Sci.">
        <title>Complete genome sequence of Conexibacter woesei type strain (ID131577).</title>
        <authorList>
            <person name="Pukall R."/>
            <person name="Lapidus A."/>
            <person name="Glavina Del Rio T."/>
            <person name="Copeland A."/>
            <person name="Tice H."/>
            <person name="Cheng J.-F."/>
            <person name="Lucas S."/>
            <person name="Chen F."/>
            <person name="Nolan M."/>
            <person name="Bruce D."/>
            <person name="Goodwin L."/>
            <person name="Pitluck S."/>
            <person name="Mavromatis K."/>
            <person name="Ivanova N."/>
            <person name="Ovchinnikova G."/>
            <person name="Pati A."/>
            <person name="Chen A."/>
            <person name="Palaniappan K."/>
            <person name="Land M."/>
            <person name="Hauser L."/>
            <person name="Chang Y.-J."/>
            <person name="Jeffries C.D."/>
            <person name="Chain P."/>
            <person name="Meincke L."/>
            <person name="Sims D."/>
            <person name="Brettin T."/>
            <person name="Detter J.C."/>
            <person name="Rohde M."/>
            <person name="Goeker M."/>
            <person name="Bristow J."/>
            <person name="Eisen J.A."/>
            <person name="Markowitz V."/>
            <person name="Kyrpides N.C."/>
            <person name="Klenk H.-P."/>
            <person name="Hugenholtz P."/>
        </authorList>
    </citation>
    <scope>NUCLEOTIDE SEQUENCE [LARGE SCALE GENOMIC DNA]</scope>
    <source>
        <strain evidence="3">DSM 14684 / CIP 108061 / JCM 11494 / NBRC 100937 / ID131577</strain>
    </source>
</reference>
<dbReference type="InterPro" id="IPR050553">
    <property type="entry name" value="Thioredoxin_ResA/DsbE_sf"/>
</dbReference>
<gene>
    <name evidence="2" type="ordered locus">Cwoe_4515</name>
</gene>
<dbReference type="PROSITE" id="PS00194">
    <property type="entry name" value="THIOREDOXIN_1"/>
    <property type="match status" value="1"/>
</dbReference>
<dbReference type="STRING" id="469383.Cwoe_4515"/>
<dbReference type="HOGENOM" id="CLU_042529_11_4_11"/>
<dbReference type="PROSITE" id="PS51352">
    <property type="entry name" value="THIOREDOXIN_2"/>
    <property type="match status" value="1"/>
</dbReference>
<organism evidence="2 3">
    <name type="scientific">Conexibacter woesei (strain DSM 14684 / CCUG 47730 / CIP 108061 / JCM 11494 / NBRC 100937 / ID131577)</name>
    <dbReference type="NCBI Taxonomy" id="469383"/>
    <lineage>
        <taxon>Bacteria</taxon>
        <taxon>Bacillati</taxon>
        <taxon>Actinomycetota</taxon>
        <taxon>Thermoleophilia</taxon>
        <taxon>Solirubrobacterales</taxon>
        <taxon>Conexibacteraceae</taxon>
        <taxon>Conexibacter</taxon>
    </lineage>
</organism>
<keyword evidence="3" id="KW-1185">Reference proteome</keyword>
<dbReference type="PANTHER" id="PTHR42852:SF13">
    <property type="entry name" value="PROTEIN DIPZ"/>
    <property type="match status" value="1"/>
</dbReference>
<dbReference type="GO" id="GO:0016491">
    <property type="term" value="F:oxidoreductase activity"/>
    <property type="evidence" value="ECO:0007669"/>
    <property type="project" value="InterPro"/>
</dbReference>
<dbReference type="RefSeq" id="WP_012935979.1">
    <property type="nucleotide sequence ID" value="NC_013739.1"/>
</dbReference>
<dbReference type="Pfam" id="PF00578">
    <property type="entry name" value="AhpC-TSA"/>
    <property type="match status" value="1"/>
</dbReference>
<name>D3F834_CONWI</name>
<dbReference type="Proteomes" id="UP000008229">
    <property type="component" value="Chromosome"/>
</dbReference>
<dbReference type="AlphaFoldDB" id="D3F834"/>